<gene>
    <name evidence="1" type="ORF">P7K49_039834</name>
</gene>
<organism evidence="1 2">
    <name type="scientific">Saguinus oedipus</name>
    <name type="common">Cotton-top tamarin</name>
    <name type="synonym">Oedipomidas oedipus</name>
    <dbReference type="NCBI Taxonomy" id="9490"/>
    <lineage>
        <taxon>Eukaryota</taxon>
        <taxon>Metazoa</taxon>
        <taxon>Chordata</taxon>
        <taxon>Craniata</taxon>
        <taxon>Vertebrata</taxon>
        <taxon>Euteleostomi</taxon>
        <taxon>Mammalia</taxon>
        <taxon>Eutheria</taxon>
        <taxon>Euarchontoglires</taxon>
        <taxon>Primates</taxon>
        <taxon>Haplorrhini</taxon>
        <taxon>Platyrrhini</taxon>
        <taxon>Cebidae</taxon>
        <taxon>Callitrichinae</taxon>
        <taxon>Saguinus</taxon>
    </lineage>
</organism>
<comment type="caution">
    <text evidence="1">The sequence shown here is derived from an EMBL/GenBank/DDBJ whole genome shotgun (WGS) entry which is preliminary data.</text>
</comment>
<evidence type="ECO:0000313" key="1">
    <source>
        <dbReference type="EMBL" id="KAK2081825.1"/>
    </source>
</evidence>
<evidence type="ECO:0000313" key="2">
    <source>
        <dbReference type="Proteomes" id="UP001266305"/>
    </source>
</evidence>
<dbReference type="Proteomes" id="UP001266305">
    <property type="component" value="Unassembled WGS sequence"/>
</dbReference>
<proteinExistence type="predicted"/>
<name>A0ABQ9TAV5_SAGOE</name>
<protein>
    <submittedName>
        <fullName evidence="1">Uncharacterized protein</fullName>
    </submittedName>
</protein>
<keyword evidence="2" id="KW-1185">Reference proteome</keyword>
<reference evidence="1 2" key="1">
    <citation type="submission" date="2023-05" db="EMBL/GenBank/DDBJ databases">
        <title>B98-5 Cell Line De Novo Hybrid Assembly: An Optical Mapping Approach.</title>
        <authorList>
            <person name="Kananen K."/>
            <person name="Auerbach J.A."/>
            <person name="Kautto E."/>
            <person name="Blachly J.S."/>
        </authorList>
    </citation>
    <scope>NUCLEOTIDE SEQUENCE [LARGE SCALE GENOMIC DNA]</scope>
    <source>
        <strain evidence="1">B95-8</strain>
        <tissue evidence="1">Cell line</tissue>
    </source>
</reference>
<dbReference type="EMBL" id="JASSZA010000052">
    <property type="protein sequence ID" value="KAK2081825.1"/>
    <property type="molecule type" value="Genomic_DNA"/>
</dbReference>
<accession>A0ABQ9TAV5</accession>
<sequence length="103" mass="11673">MALVTVMAFHSHHVCLQHQQHIDVSRTQLSVPLLMPLQGFLTTHQIRCKFPSLAGYPPHAQLHLPSHPQPSPLLVEKSWVCGWFLNAEHGLLQPVHSLRWSPP</sequence>